<feature type="non-terminal residue" evidence="3">
    <location>
        <position position="172"/>
    </location>
</feature>
<proteinExistence type="predicted"/>
<keyword evidence="1" id="KW-1133">Transmembrane helix</keyword>
<comment type="caution">
    <text evidence="3">The sequence shown here is derived from an EMBL/GenBank/DDBJ whole genome shotgun (WGS) entry which is preliminary data.</text>
</comment>
<dbReference type="EMBL" id="JAUEPU010000006">
    <property type="protein sequence ID" value="KAK0501629.1"/>
    <property type="molecule type" value="Genomic_DNA"/>
</dbReference>
<feature type="chain" id="PRO_5041284013" evidence="2">
    <location>
        <begin position="17"/>
        <end position="172"/>
    </location>
</feature>
<name>A0AA39UX98_9AGAR</name>
<feature type="transmembrane region" description="Helical" evidence="1">
    <location>
        <begin position="90"/>
        <end position="108"/>
    </location>
</feature>
<evidence type="ECO:0000256" key="1">
    <source>
        <dbReference type="SAM" id="Phobius"/>
    </source>
</evidence>
<organism evidence="3 4">
    <name type="scientific">Armillaria luteobubalina</name>
    <dbReference type="NCBI Taxonomy" id="153913"/>
    <lineage>
        <taxon>Eukaryota</taxon>
        <taxon>Fungi</taxon>
        <taxon>Dikarya</taxon>
        <taxon>Basidiomycota</taxon>
        <taxon>Agaricomycotina</taxon>
        <taxon>Agaricomycetes</taxon>
        <taxon>Agaricomycetidae</taxon>
        <taxon>Agaricales</taxon>
        <taxon>Marasmiineae</taxon>
        <taxon>Physalacriaceae</taxon>
        <taxon>Armillaria</taxon>
    </lineage>
</organism>
<keyword evidence="4" id="KW-1185">Reference proteome</keyword>
<keyword evidence="2" id="KW-0732">Signal</keyword>
<evidence type="ECO:0000313" key="4">
    <source>
        <dbReference type="Proteomes" id="UP001175228"/>
    </source>
</evidence>
<evidence type="ECO:0000313" key="3">
    <source>
        <dbReference type="EMBL" id="KAK0501629.1"/>
    </source>
</evidence>
<gene>
    <name evidence="3" type="ORF">EDD18DRAFT_1143610</name>
</gene>
<evidence type="ECO:0000256" key="2">
    <source>
        <dbReference type="SAM" id="SignalP"/>
    </source>
</evidence>
<accession>A0AA39UX98</accession>
<sequence length="172" mass="19055">MHGKLLFLSYIASVESFLPVGRHHMDPQPRCMLSTGLISSSAKHASRPGGKVYIRATGRSSTSDIYMPHHYFNSSHYTNMITNNQFIQPISYIFAIAIAMVLSALVFAQDILALLPFRAPPYAAPKYTPITVTVKVEVQYSTIEPSSCVSPDSTFVKVSSKCYSSSRVDRRS</sequence>
<keyword evidence="1" id="KW-0472">Membrane</keyword>
<dbReference type="Proteomes" id="UP001175228">
    <property type="component" value="Unassembled WGS sequence"/>
</dbReference>
<protein>
    <submittedName>
        <fullName evidence="3">Uncharacterized protein</fullName>
    </submittedName>
</protein>
<feature type="signal peptide" evidence="2">
    <location>
        <begin position="1"/>
        <end position="16"/>
    </location>
</feature>
<dbReference type="AlphaFoldDB" id="A0AA39UX98"/>
<reference evidence="3" key="1">
    <citation type="submission" date="2023-06" db="EMBL/GenBank/DDBJ databases">
        <authorList>
            <consortium name="Lawrence Berkeley National Laboratory"/>
            <person name="Ahrendt S."/>
            <person name="Sahu N."/>
            <person name="Indic B."/>
            <person name="Wong-Bajracharya J."/>
            <person name="Merenyi Z."/>
            <person name="Ke H.-M."/>
            <person name="Monk M."/>
            <person name="Kocsube S."/>
            <person name="Drula E."/>
            <person name="Lipzen A."/>
            <person name="Balint B."/>
            <person name="Henrissat B."/>
            <person name="Andreopoulos B."/>
            <person name="Martin F.M."/>
            <person name="Harder C.B."/>
            <person name="Rigling D."/>
            <person name="Ford K.L."/>
            <person name="Foster G.D."/>
            <person name="Pangilinan J."/>
            <person name="Papanicolaou A."/>
            <person name="Barry K."/>
            <person name="LaButti K."/>
            <person name="Viragh M."/>
            <person name="Koriabine M."/>
            <person name="Yan M."/>
            <person name="Riley R."/>
            <person name="Champramary S."/>
            <person name="Plett K.L."/>
            <person name="Tsai I.J."/>
            <person name="Slot J."/>
            <person name="Sipos G."/>
            <person name="Plett J."/>
            <person name="Nagy L.G."/>
            <person name="Grigoriev I.V."/>
        </authorList>
    </citation>
    <scope>NUCLEOTIDE SEQUENCE</scope>
    <source>
        <strain evidence="3">HWK02</strain>
    </source>
</reference>
<keyword evidence="1" id="KW-0812">Transmembrane</keyword>